<dbReference type="EMBL" id="HG722867">
    <property type="protein sequence ID" value="CDJ63742.1"/>
    <property type="molecule type" value="Genomic_DNA"/>
</dbReference>
<name>U6MHL2_9EIME</name>
<keyword evidence="3" id="KW-1185">Reference proteome</keyword>
<accession>U6MHL2</accession>
<dbReference type="RefSeq" id="XP_013439067.1">
    <property type="nucleotide sequence ID" value="XM_013583613.1"/>
</dbReference>
<reference evidence="2" key="1">
    <citation type="submission" date="2013-10" db="EMBL/GenBank/DDBJ databases">
        <title>Genomic analysis of the causative agents of coccidiosis in chickens.</title>
        <authorList>
            <person name="Reid A.J."/>
            <person name="Blake D."/>
            <person name="Billington K."/>
            <person name="Browne H."/>
            <person name="Dunn M."/>
            <person name="Hung S."/>
            <person name="Kawahara F."/>
            <person name="Miranda-Saavedra D."/>
            <person name="Mourier T."/>
            <person name="Nagra H."/>
            <person name="Otto T.D."/>
            <person name="Rawlings N."/>
            <person name="Sanchez A."/>
            <person name="Sanders M."/>
            <person name="Subramaniam C."/>
            <person name="Tay Y."/>
            <person name="Dear P."/>
            <person name="Doerig C."/>
            <person name="Gruber A."/>
            <person name="Parkinson J."/>
            <person name="Shirley M."/>
            <person name="Wan K.L."/>
            <person name="Berriman M."/>
            <person name="Tomley F."/>
            <person name="Pain A."/>
        </authorList>
    </citation>
    <scope>NUCLEOTIDE SEQUENCE [LARGE SCALE GENOMIC DNA]</scope>
    <source>
        <strain evidence="2">Houghton</strain>
    </source>
</reference>
<feature type="compositionally biased region" description="Basic and acidic residues" evidence="1">
    <location>
        <begin position="148"/>
        <end position="157"/>
    </location>
</feature>
<feature type="region of interest" description="Disordered" evidence="1">
    <location>
        <begin position="113"/>
        <end position="157"/>
    </location>
</feature>
<dbReference type="GeneID" id="25476016"/>
<feature type="compositionally biased region" description="Low complexity" evidence="1">
    <location>
        <begin position="114"/>
        <end position="125"/>
    </location>
</feature>
<evidence type="ECO:0000256" key="1">
    <source>
        <dbReference type="SAM" id="MobiDB-lite"/>
    </source>
</evidence>
<evidence type="ECO:0000313" key="3">
    <source>
        <dbReference type="Proteomes" id="UP000030754"/>
    </source>
</evidence>
<sequence length="157" mass="16986">MDGLLHLHRNPTLQCSTFPVPVPLLHYLSAQQKNEEKLHLTCLAFTRSCSMPSFKRQESAVLLPTRPRGGSGETGNIVDPAKGNFADVLICPLILICDAVVVCCQSQARKLKPDATTAPNPTTPDLLHRGDAKAASTIHPAQQSGAWRDTKIVEPAN</sequence>
<protein>
    <submittedName>
        <fullName evidence="2">Uncharacterized protein</fullName>
    </submittedName>
</protein>
<reference evidence="2" key="2">
    <citation type="submission" date="2013-10" db="EMBL/GenBank/DDBJ databases">
        <authorList>
            <person name="Aslett M."/>
        </authorList>
    </citation>
    <scope>NUCLEOTIDE SEQUENCE [LARGE SCALE GENOMIC DNA]</scope>
    <source>
        <strain evidence="2">Houghton</strain>
    </source>
</reference>
<proteinExistence type="predicted"/>
<dbReference type="Proteomes" id="UP000030754">
    <property type="component" value="Unassembled WGS sequence"/>
</dbReference>
<evidence type="ECO:0000313" key="2">
    <source>
        <dbReference type="EMBL" id="CDJ63742.1"/>
    </source>
</evidence>
<organism evidence="2 3">
    <name type="scientific">Eimeria necatrix</name>
    <dbReference type="NCBI Taxonomy" id="51315"/>
    <lineage>
        <taxon>Eukaryota</taxon>
        <taxon>Sar</taxon>
        <taxon>Alveolata</taxon>
        <taxon>Apicomplexa</taxon>
        <taxon>Conoidasida</taxon>
        <taxon>Coccidia</taxon>
        <taxon>Eucoccidiorida</taxon>
        <taxon>Eimeriorina</taxon>
        <taxon>Eimeriidae</taxon>
        <taxon>Eimeria</taxon>
    </lineage>
</organism>
<gene>
    <name evidence="2" type="ORF">ENH_00058760</name>
</gene>
<dbReference type="AlphaFoldDB" id="U6MHL2"/>
<dbReference type="VEuPathDB" id="ToxoDB:ENH_00058760"/>